<name>A0A402A9T7_9CHLR</name>
<evidence type="ECO:0000256" key="1">
    <source>
        <dbReference type="ARBA" id="ARBA00006129"/>
    </source>
</evidence>
<keyword evidence="5" id="KW-1185">Reference proteome</keyword>
<accession>A0A402A9T7</accession>
<gene>
    <name evidence="4" type="primary">nolO</name>
    <name evidence="4" type="ORF">KTT_55800</name>
</gene>
<dbReference type="Gene3D" id="3.30.420.40">
    <property type="match status" value="2"/>
</dbReference>
<dbReference type="Gene3D" id="3.90.870.20">
    <property type="entry name" value="Carbamoyltransferase, C-terminal domain"/>
    <property type="match status" value="1"/>
</dbReference>
<dbReference type="RefSeq" id="WP_126583143.1">
    <property type="nucleotide sequence ID" value="NZ_BIFR01000002.1"/>
</dbReference>
<evidence type="ECO:0000259" key="3">
    <source>
        <dbReference type="Pfam" id="PF16861"/>
    </source>
</evidence>
<dbReference type="GO" id="GO:0003824">
    <property type="term" value="F:catalytic activity"/>
    <property type="evidence" value="ECO:0007669"/>
    <property type="project" value="InterPro"/>
</dbReference>
<comment type="caution">
    <text evidence="4">The sequence shown here is derived from an EMBL/GenBank/DDBJ whole genome shotgun (WGS) entry which is preliminary data.</text>
</comment>
<dbReference type="OrthoDB" id="9780777at2"/>
<proteinExistence type="inferred from homology"/>
<dbReference type="Pfam" id="PF02543">
    <property type="entry name" value="Carbam_trans_N"/>
    <property type="match status" value="1"/>
</dbReference>
<feature type="domain" description="Carbamoyltransferase C-terminal" evidence="3">
    <location>
        <begin position="385"/>
        <end position="559"/>
    </location>
</feature>
<dbReference type="InterPro" id="IPR038152">
    <property type="entry name" value="Carbam_trans_C_sf"/>
</dbReference>
<dbReference type="InterPro" id="IPR003696">
    <property type="entry name" value="Carbtransf_dom"/>
</dbReference>
<dbReference type="InterPro" id="IPR043129">
    <property type="entry name" value="ATPase_NBD"/>
</dbReference>
<sequence>MIVLGIGGGIDLIDENKYNAAHDSTAVLLDNGKLVFAIEEERLNRIKHTDKAPLRAIRECVQHYGIGIQQVDRIAVYGQEQALNQALQHTSLERTDIDGSQGIRSIIRNLLADEFGYQCDYERFLFVPHHMAHAMSTYCMSGFSDSLVLTMDGHGDGVSTVVSSGRNGTLEMLNTWFMADSLGFFYVEVIKFLGYEMFDEYKVMGLAPYGNPAKYRRLFKKFYRLLENGSYTIQFDRIDYLFEILQPRRKNEPFTQVHKDIAAALQEALETIVFHILDYYRTQTGHEHLCLAGGVALNCTLNGKILNSGAFKGMFVQPLSHDAGAALGAALYAVQKEDPQVPMPLLEHVYLGTDIGGNDTIERQIATWDALLAYEKVENIVETTAELLAQGKVIGWVQGRSEFGPRALGNRSILADPRPVENREIINAMVKMREAYRPFAPAVLEESVGDYYEVPANTTTTSFPYMIYVVSVKKEQQQLLGAVTHTDGTARIQTVSRATNEKFWQLIHNFGQKTGVPILLNTSFNNNAEPIVNSIQDAVVCFLTTKLHYLVIGDYLISRKEINASVLQQLVPSIPLYIVRNCSTRYRHGHIVTDYTVQCNYSPKYTASLSQEAFAVLGRVDGKQSLQELFQSVALAEEQRETVLAEMLDLWSRRLVVLKPGAAELL</sequence>
<comment type="similarity">
    <text evidence="1">Belongs to the NodU/CmcH family.</text>
</comment>
<dbReference type="CDD" id="cd24099">
    <property type="entry name" value="ASKHA_NBD_NovN-like_N"/>
    <property type="match status" value="1"/>
</dbReference>
<dbReference type="SUPFAM" id="SSF53067">
    <property type="entry name" value="Actin-like ATPase domain"/>
    <property type="match status" value="1"/>
</dbReference>
<evidence type="ECO:0000313" key="4">
    <source>
        <dbReference type="EMBL" id="GCE15721.1"/>
    </source>
</evidence>
<dbReference type="Proteomes" id="UP000287352">
    <property type="component" value="Unassembled WGS sequence"/>
</dbReference>
<feature type="domain" description="Carbamoyltransferase" evidence="2">
    <location>
        <begin position="21"/>
        <end position="331"/>
    </location>
</feature>
<protein>
    <submittedName>
        <fullName evidence="4">Nodulation protein NolNO</fullName>
    </submittedName>
</protein>
<dbReference type="InterPro" id="IPR031730">
    <property type="entry name" value="Carbam_trans_C"/>
</dbReference>
<dbReference type="PANTHER" id="PTHR34847:SF1">
    <property type="entry name" value="NODULATION PROTEIN U"/>
    <property type="match status" value="1"/>
</dbReference>
<organism evidence="4 5">
    <name type="scientific">Tengunoibacter tsumagoiensis</name>
    <dbReference type="NCBI Taxonomy" id="2014871"/>
    <lineage>
        <taxon>Bacteria</taxon>
        <taxon>Bacillati</taxon>
        <taxon>Chloroflexota</taxon>
        <taxon>Ktedonobacteria</taxon>
        <taxon>Ktedonobacterales</taxon>
        <taxon>Dictyobacteraceae</taxon>
        <taxon>Tengunoibacter</taxon>
    </lineage>
</organism>
<dbReference type="InterPro" id="IPR051338">
    <property type="entry name" value="NodU/CmcH_Carbamoyltrnsfr"/>
</dbReference>
<dbReference type="AlphaFoldDB" id="A0A402A9T7"/>
<dbReference type="PANTHER" id="PTHR34847">
    <property type="entry name" value="NODULATION PROTEIN U"/>
    <property type="match status" value="1"/>
</dbReference>
<evidence type="ECO:0000259" key="2">
    <source>
        <dbReference type="Pfam" id="PF02543"/>
    </source>
</evidence>
<evidence type="ECO:0000313" key="5">
    <source>
        <dbReference type="Proteomes" id="UP000287352"/>
    </source>
</evidence>
<reference evidence="5" key="1">
    <citation type="submission" date="2018-12" db="EMBL/GenBank/DDBJ databases">
        <title>Tengunoibacter tsumagoiensis gen. nov., sp. nov., Dictyobacter kobayashii sp. nov., D. alpinus sp. nov., and D. joshuensis sp. nov. and description of Dictyobacteraceae fam. nov. within the order Ktedonobacterales isolated from Tengu-no-mugimeshi.</title>
        <authorList>
            <person name="Wang C.M."/>
            <person name="Zheng Y."/>
            <person name="Sakai Y."/>
            <person name="Toyoda A."/>
            <person name="Minakuchi Y."/>
            <person name="Abe K."/>
            <person name="Yokota A."/>
            <person name="Yabe S."/>
        </authorList>
    </citation>
    <scope>NUCLEOTIDE SEQUENCE [LARGE SCALE GENOMIC DNA]</scope>
    <source>
        <strain evidence="5">Uno3</strain>
    </source>
</reference>
<dbReference type="EMBL" id="BIFR01000002">
    <property type="protein sequence ID" value="GCE15721.1"/>
    <property type="molecule type" value="Genomic_DNA"/>
</dbReference>
<dbReference type="Pfam" id="PF16861">
    <property type="entry name" value="Carbam_trans_C"/>
    <property type="match status" value="1"/>
</dbReference>